<reference evidence="1 2" key="1">
    <citation type="submission" date="2015-08" db="EMBL/GenBank/DDBJ databases">
        <title>Next Generation Sequencing and Analysis of the Genome of Puccinia sorghi L Schw, the Causal Agent of Maize Common Rust.</title>
        <authorList>
            <person name="Rochi L."/>
            <person name="Burguener G."/>
            <person name="Darino M."/>
            <person name="Turjanski A."/>
            <person name="Kreff E."/>
            <person name="Dieguez M.J."/>
            <person name="Sacco F."/>
        </authorList>
    </citation>
    <scope>NUCLEOTIDE SEQUENCE [LARGE SCALE GENOMIC DNA]</scope>
    <source>
        <strain evidence="1 2">RO10H11247</strain>
    </source>
</reference>
<proteinExistence type="predicted"/>
<dbReference type="EMBL" id="LAVV01011531">
    <property type="protein sequence ID" value="KNZ47674.1"/>
    <property type="molecule type" value="Genomic_DNA"/>
</dbReference>
<organism evidence="1 2">
    <name type="scientific">Puccinia sorghi</name>
    <dbReference type="NCBI Taxonomy" id="27349"/>
    <lineage>
        <taxon>Eukaryota</taxon>
        <taxon>Fungi</taxon>
        <taxon>Dikarya</taxon>
        <taxon>Basidiomycota</taxon>
        <taxon>Pucciniomycotina</taxon>
        <taxon>Pucciniomycetes</taxon>
        <taxon>Pucciniales</taxon>
        <taxon>Pucciniaceae</taxon>
        <taxon>Puccinia</taxon>
    </lineage>
</organism>
<comment type="caution">
    <text evidence="1">The sequence shown here is derived from an EMBL/GenBank/DDBJ whole genome shotgun (WGS) entry which is preliminary data.</text>
</comment>
<dbReference type="VEuPathDB" id="FungiDB:VP01_6230g1"/>
<name>A0A0L6UGH7_9BASI</name>
<keyword evidence="2" id="KW-1185">Reference proteome</keyword>
<evidence type="ECO:0000313" key="2">
    <source>
        <dbReference type="Proteomes" id="UP000037035"/>
    </source>
</evidence>
<protein>
    <submittedName>
        <fullName evidence="1">Uncharacterized protein</fullName>
    </submittedName>
</protein>
<evidence type="ECO:0000313" key="1">
    <source>
        <dbReference type="EMBL" id="KNZ47674.1"/>
    </source>
</evidence>
<dbReference type="AlphaFoldDB" id="A0A0L6UGH7"/>
<sequence length="115" mass="13466">CTHHIDQLRQTQGLHQCFLSFLIPEPEIQHLEETCLKEVWMLCQVHHYSSHPVRLFEGEDMQSSRLPPCVAKWLDDWVLSGDKWKNIHKDIWCPKVLALEGPSTVSEGRCIGYDW</sequence>
<feature type="non-terminal residue" evidence="1">
    <location>
        <position position="1"/>
    </location>
</feature>
<accession>A0A0L6UGH7</accession>
<gene>
    <name evidence="1" type="ORF">VP01_6230g1</name>
</gene>
<feature type="non-terminal residue" evidence="1">
    <location>
        <position position="115"/>
    </location>
</feature>
<dbReference type="Proteomes" id="UP000037035">
    <property type="component" value="Unassembled WGS sequence"/>
</dbReference>